<dbReference type="SUPFAM" id="SSF88713">
    <property type="entry name" value="Glycoside hydrolase/deacetylase"/>
    <property type="match status" value="1"/>
</dbReference>
<accession>C8W0G0</accession>
<dbReference type="GO" id="GO:0016810">
    <property type="term" value="F:hydrolase activity, acting on carbon-nitrogen (but not peptide) bonds"/>
    <property type="evidence" value="ECO:0007669"/>
    <property type="project" value="InterPro"/>
</dbReference>
<dbReference type="HOGENOM" id="CLU_021264_0_1_9"/>
<sequence>MPIIPNAAPEKPINFSSEHVIYRVNNTEKLVAITVDDGPNPKFTPRLLDILRENKIHATFFVVGNQLEKYPELGKRILKEGNEVGNHTYTHPKLLKNNSSEIIDEIVKCNDTIEKVLGIKTKYFRPPKGQLNHDIIKAAHEHGEKVVLWSIALEHHDANTPEEMVNRIVNNITPGGIILMHDGRLDRTKSIQAVPELIKELQDNGYKFVTLSELLESNKTI</sequence>
<proteinExistence type="predicted"/>
<dbReference type="GO" id="GO:0046872">
    <property type="term" value="F:metal ion binding"/>
    <property type="evidence" value="ECO:0007669"/>
    <property type="project" value="UniProtKB-KW"/>
</dbReference>
<evidence type="ECO:0000259" key="3">
    <source>
        <dbReference type="PROSITE" id="PS51677"/>
    </source>
</evidence>
<dbReference type="CDD" id="cd10917">
    <property type="entry name" value="CE4_NodB_like_6s_7s"/>
    <property type="match status" value="1"/>
</dbReference>
<keyword evidence="2" id="KW-0378">Hydrolase</keyword>
<dbReference type="InterPro" id="IPR011330">
    <property type="entry name" value="Glyco_hydro/deAcase_b/a-brl"/>
</dbReference>
<keyword evidence="1" id="KW-0479">Metal-binding</keyword>
<dbReference type="STRING" id="485916.Dtox_2404"/>
<dbReference type="Gene3D" id="3.20.20.370">
    <property type="entry name" value="Glycoside hydrolase/deacetylase"/>
    <property type="match status" value="1"/>
</dbReference>
<keyword evidence="5" id="KW-1185">Reference proteome</keyword>
<dbReference type="InterPro" id="IPR050248">
    <property type="entry name" value="Polysacc_deacetylase_ArnD"/>
</dbReference>
<gene>
    <name evidence="4" type="ordered locus">Dtox_2404</name>
</gene>
<feature type="domain" description="NodB homology" evidence="3">
    <location>
        <begin position="29"/>
        <end position="209"/>
    </location>
</feature>
<reference evidence="4 5" key="1">
    <citation type="journal article" date="2009" name="Stand. Genomic Sci.">
        <title>Complete genome sequence of Desulfotomaculum acetoxidans type strain (5575).</title>
        <authorList>
            <person name="Spring S."/>
            <person name="Lapidus A."/>
            <person name="Schroder M."/>
            <person name="Gleim D."/>
            <person name="Sims D."/>
            <person name="Meincke L."/>
            <person name="Glavina Del Rio T."/>
            <person name="Tice H."/>
            <person name="Copeland A."/>
            <person name="Cheng J.F."/>
            <person name="Lucas S."/>
            <person name="Chen F."/>
            <person name="Nolan M."/>
            <person name="Bruce D."/>
            <person name="Goodwin L."/>
            <person name="Pitluck S."/>
            <person name="Ivanova N."/>
            <person name="Mavromatis K."/>
            <person name="Mikhailova N."/>
            <person name="Pati A."/>
            <person name="Chen A."/>
            <person name="Palaniappan K."/>
            <person name="Land M."/>
            <person name="Hauser L."/>
            <person name="Chang Y.J."/>
            <person name="Jeffries C.D."/>
            <person name="Chain P."/>
            <person name="Saunders E."/>
            <person name="Brettin T."/>
            <person name="Detter J.C."/>
            <person name="Goker M."/>
            <person name="Bristow J."/>
            <person name="Eisen J.A."/>
            <person name="Markowitz V."/>
            <person name="Hugenholtz P."/>
            <person name="Kyrpides N.C."/>
            <person name="Klenk H.P."/>
            <person name="Han C."/>
        </authorList>
    </citation>
    <scope>NUCLEOTIDE SEQUENCE [LARGE SCALE GENOMIC DNA]</scope>
    <source>
        <strain evidence="5">ATCC 49208 / DSM 771 / VKM B-1644</strain>
    </source>
</reference>
<dbReference type="PANTHER" id="PTHR10587">
    <property type="entry name" value="GLYCOSYL TRANSFERASE-RELATED"/>
    <property type="match status" value="1"/>
</dbReference>
<organism evidence="4 5">
    <name type="scientific">Desulfofarcimen acetoxidans (strain ATCC 49208 / DSM 771 / KCTC 5769 / VKM B-1644 / 5575)</name>
    <name type="common">Desulfotomaculum acetoxidans</name>
    <dbReference type="NCBI Taxonomy" id="485916"/>
    <lineage>
        <taxon>Bacteria</taxon>
        <taxon>Bacillati</taxon>
        <taxon>Bacillota</taxon>
        <taxon>Clostridia</taxon>
        <taxon>Eubacteriales</taxon>
        <taxon>Peptococcaceae</taxon>
        <taxon>Desulfofarcimen</taxon>
    </lineage>
</organism>
<dbReference type="eggNOG" id="COG0726">
    <property type="taxonomic scope" value="Bacteria"/>
</dbReference>
<dbReference type="Proteomes" id="UP000002217">
    <property type="component" value="Chromosome"/>
</dbReference>
<dbReference type="AlphaFoldDB" id="C8W0G0"/>
<dbReference type="EMBL" id="CP001720">
    <property type="protein sequence ID" value="ACV63215.1"/>
    <property type="molecule type" value="Genomic_DNA"/>
</dbReference>
<name>C8W0G0_DESAS</name>
<evidence type="ECO:0000313" key="4">
    <source>
        <dbReference type="EMBL" id="ACV63215.1"/>
    </source>
</evidence>
<dbReference type="KEGG" id="dae:Dtox_2404"/>
<evidence type="ECO:0000256" key="1">
    <source>
        <dbReference type="ARBA" id="ARBA00022723"/>
    </source>
</evidence>
<dbReference type="GO" id="GO:0016020">
    <property type="term" value="C:membrane"/>
    <property type="evidence" value="ECO:0007669"/>
    <property type="project" value="TreeGrafter"/>
</dbReference>
<dbReference type="InterPro" id="IPR002509">
    <property type="entry name" value="NODB_dom"/>
</dbReference>
<evidence type="ECO:0000256" key="2">
    <source>
        <dbReference type="ARBA" id="ARBA00022801"/>
    </source>
</evidence>
<dbReference type="Pfam" id="PF01522">
    <property type="entry name" value="Polysacc_deac_1"/>
    <property type="match status" value="1"/>
</dbReference>
<evidence type="ECO:0000313" key="5">
    <source>
        <dbReference type="Proteomes" id="UP000002217"/>
    </source>
</evidence>
<dbReference type="PANTHER" id="PTHR10587:SF133">
    <property type="entry name" value="CHITIN DEACETYLASE 1-RELATED"/>
    <property type="match status" value="1"/>
</dbReference>
<dbReference type="GO" id="GO:0005975">
    <property type="term" value="P:carbohydrate metabolic process"/>
    <property type="evidence" value="ECO:0007669"/>
    <property type="project" value="InterPro"/>
</dbReference>
<dbReference type="PROSITE" id="PS51677">
    <property type="entry name" value="NODB"/>
    <property type="match status" value="1"/>
</dbReference>
<protein>
    <submittedName>
        <fullName evidence="4">Polysaccharide deacetylase</fullName>
    </submittedName>
</protein>